<dbReference type="Pfam" id="PF13144">
    <property type="entry name" value="ChapFlgA"/>
    <property type="match status" value="1"/>
</dbReference>
<dbReference type="SMART" id="SM00858">
    <property type="entry name" value="SAF"/>
    <property type="match status" value="1"/>
</dbReference>
<comment type="caution">
    <text evidence="9">The sequence shown here is derived from an EMBL/GenBank/DDBJ whole genome shotgun (WGS) entry which is preliminary data.</text>
</comment>
<dbReference type="PANTHER" id="PTHR36307">
    <property type="entry name" value="FLAGELLA BASAL BODY P-RING FORMATION PROTEIN FLGA"/>
    <property type="match status" value="1"/>
</dbReference>
<evidence type="ECO:0000256" key="4">
    <source>
        <dbReference type="ARBA" id="ARBA00022729"/>
    </source>
</evidence>
<evidence type="ECO:0000256" key="3">
    <source>
        <dbReference type="ARBA" id="ARBA00014754"/>
    </source>
</evidence>
<comment type="similarity">
    <text evidence="2 7">Belongs to the FlgA family.</text>
</comment>
<protein>
    <recommendedName>
        <fullName evidence="3 7">Flagella basal body P-ring formation protein FlgA</fullName>
    </recommendedName>
</protein>
<dbReference type="CDD" id="cd11614">
    <property type="entry name" value="SAF_CpaB_FlgA_like"/>
    <property type="match status" value="1"/>
</dbReference>
<evidence type="ECO:0000256" key="5">
    <source>
        <dbReference type="ARBA" id="ARBA00022764"/>
    </source>
</evidence>
<comment type="function">
    <text evidence="6 7">Involved in the assembly process of the P-ring formation. It may associate with FlgF on the rod constituting a structure essential for the P-ring assembly or may act as a modulator protein for the P-ring assembly.</text>
</comment>
<accession>A0A972G1S1</accession>
<organism evidence="9 10">
    <name type="scientific">Shewanella salipaludis</name>
    <dbReference type="NCBI Taxonomy" id="2723052"/>
    <lineage>
        <taxon>Bacteria</taxon>
        <taxon>Pseudomonadati</taxon>
        <taxon>Pseudomonadota</taxon>
        <taxon>Gammaproteobacteria</taxon>
        <taxon>Alteromonadales</taxon>
        <taxon>Shewanellaceae</taxon>
        <taxon>Shewanella</taxon>
    </lineage>
</organism>
<evidence type="ECO:0000256" key="2">
    <source>
        <dbReference type="ARBA" id="ARBA00010474"/>
    </source>
</evidence>
<dbReference type="GO" id="GO:0044780">
    <property type="term" value="P:bacterial-type flagellum assembly"/>
    <property type="evidence" value="ECO:0007669"/>
    <property type="project" value="InterPro"/>
</dbReference>
<keyword evidence="9" id="KW-0966">Cell projection</keyword>
<keyword evidence="7" id="KW-1005">Bacterial flagellum biogenesis</keyword>
<dbReference type="Pfam" id="PF17656">
    <property type="entry name" value="ChapFlgA_N"/>
    <property type="match status" value="1"/>
</dbReference>
<comment type="subcellular location">
    <subcellularLocation>
        <location evidence="1 7">Periplasm</location>
    </subcellularLocation>
</comment>
<dbReference type="Gene3D" id="2.30.30.760">
    <property type="match status" value="1"/>
</dbReference>
<dbReference type="InterPro" id="IPR039246">
    <property type="entry name" value="Flagellar_FlgA"/>
</dbReference>
<dbReference type="PANTHER" id="PTHR36307:SF1">
    <property type="entry name" value="FLAGELLA BASAL BODY P-RING FORMATION PROTEIN FLGA"/>
    <property type="match status" value="1"/>
</dbReference>
<reference evidence="9" key="1">
    <citation type="submission" date="2020-04" db="EMBL/GenBank/DDBJ databases">
        <title>Description of Shewanella salipaludis sp. nov., isolated from a salt marsh.</title>
        <authorList>
            <person name="Park S."/>
            <person name="Yoon J.-H."/>
        </authorList>
    </citation>
    <scope>NUCLEOTIDE SEQUENCE</scope>
    <source>
        <strain evidence="9">SHSM-M6</strain>
    </source>
</reference>
<dbReference type="RefSeq" id="WP_169565467.1">
    <property type="nucleotide sequence ID" value="NZ_JAAXYH010000015.1"/>
</dbReference>
<dbReference type="EMBL" id="JAAXYH010000015">
    <property type="protein sequence ID" value="NMH66737.1"/>
    <property type="molecule type" value="Genomic_DNA"/>
</dbReference>
<dbReference type="GO" id="GO:0042597">
    <property type="term" value="C:periplasmic space"/>
    <property type="evidence" value="ECO:0007669"/>
    <property type="project" value="UniProtKB-SubCell"/>
</dbReference>
<name>A0A972G1S1_9GAMM</name>
<keyword evidence="4 7" id="KW-0732">Signal</keyword>
<feature type="domain" description="SAF" evidence="8">
    <location>
        <begin position="120"/>
        <end position="182"/>
    </location>
</feature>
<dbReference type="Proteomes" id="UP000737113">
    <property type="component" value="Unassembled WGS sequence"/>
</dbReference>
<keyword evidence="9" id="KW-0282">Flagellum</keyword>
<keyword evidence="10" id="KW-1185">Reference proteome</keyword>
<evidence type="ECO:0000313" key="10">
    <source>
        <dbReference type="Proteomes" id="UP000737113"/>
    </source>
</evidence>
<dbReference type="Gene3D" id="3.90.1210.10">
    <property type="entry name" value="Antifreeze-like/N-acetylneuraminic acid synthase C-terminal domain"/>
    <property type="match status" value="1"/>
</dbReference>
<evidence type="ECO:0000256" key="7">
    <source>
        <dbReference type="RuleBase" id="RU362063"/>
    </source>
</evidence>
<gene>
    <name evidence="9" type="primary">flgA</name>
    <name evidence="9" type="ORF">HC757_16390</name>
</gene>
<evidence type="ECO:0000256" key="1">
    <source>
        <dbReference type="ARBA" id="ARBA00004418"/>
    </source>
</evidence>
<feature type="chain" id="PRO_5038167108" description="Flagella basal body P-ring formation protein FlgA" evidence="7">
    <location>
        <begin position="29"/>
        <end position="245"/>
    </location>
</feature>
<dbReference type="NCBIfam" id="TIGR03170">
    <property type="entry name" value="flgA_cterm"/>
    <property type="match status" value="1"/>
</dbReference>
<feature type="signal peptide" evidence="7">
    <location>
        <begin position="1"/>
        <end position="28"/>
    </location>
</feature>
<sequence length="245" mass="26716">MKFASGNGTFASYLLLAALVLLPLDASAASQRSAAEQLTAEITGSLTAELSRWQSQQEIARLSHKISIQLPSGTDTLAPCKQALVVEAGQGLPFGRLQRKLSCTSPDWSLYVRAKVSVSAYLPVVTHTLLRDETVTAADIEWKMLPLRPVDQDLLTREAYILGRQVVRRLRKNKPIRAVYLSAPQLVNLGDQVMIEAGSQGFHARMTGVALDSGKEGEPIRVKNVSSGKIITAYPFAKGRVKTQF</sequence>
<dbReference type="InterPro" id="IPR013974">
    <property type="entry name" value="SAF"/>
</dbReference>
<proteinExistence type="inferred from homology"/>
<dbReference type="InterPro" id="IPR041231">
    <property type="entry name" value="FlgA_N"/>
</dbReference>
<dbReference type="InterPro" id="IPR017585">
    <property type="entry name" value="SAF_FlgA"/>
</dbReference>
<keyword evidence="9" id="KW-0969">Cilium</keyword>
<keyword evidence="5 7" id="KW-0574">Periplasm</keyword>
<evidence type="ECO:0000256" key="6">
    <source>
        <dbReference type="ARBA" id="ARBA00025643"/>
    </source>
</evidence>
<evidence type="ECO:0000259" key="8">
    <source>
        <dbReference type="SMART" id="SM00858"/>
    </source>
</evidence>
<dbReference type="AlphaFoldDB" id="A0A972G1S1"/>
<evidence type="ECO:0000313" key="9">
    <source>
        <dbReference type="EMBL" id="NMH66737.1"/>
    </source>
</evidence>